<gene>
    <name evidence="1" type="ORF">METZ01_LOCUS201796</name>
</gene>
<organism evidence="1">
    <name type="scientific">marine metagenome</name>
    <dbReference type="NCBI Taxonomy" id="408172"/>
    <lineage>
        <taxon>unclassified sequences</taxon>
        <taxon>metagenomes</taxon>
        <taxon>ecological metagenomes</taxon>
    </lineage>
</organism>
<sequence length="22" mass="2196">VAVPFAVHAADSDVIKIGLIGC</sequence>
<accession>A0A382EF37</accession>
<feature type="non-terminal residue" evidence="1">
    <location>
        <position position="1"/>
    </location>
</feature>
<protein>
    <submittedName>
        <fullName evidence="1">Uncharacterized protein</fullName>
    </submittedName>
</protein>
<reference evidence="1" key="1">
    <citation type="submission" date="2018-05" db="EMBL/GenBank/DDBJ databases">
        <authorList>
            <person name="Lanie J.A."/>
            <person name="Ng W.-L."/>
            <person name="Kazmierczak K.M."/>
            <person name="Andrzejewski T.M."/>
            <person name="Davidsen T.M."/>
            <person name="Wayne K.J."/>
            <person name="Tettelin H."/>
            <person name="Glass J.I."/>
            <person name="Rusch D."/>
            <person name="Podicherti R."/>
            <person name="Tsui H.-C.T."/>
            <person name="Winkler M.E."/>
        </authorList>
    </citation>
    <scope>NUCLEOTIDE SEQUENCE</scope>
</reference>
<feature type="non-terminal residue" evidence="1">
    <location>
        <position position="22"/>
    </location>
</feature>
<dbReference type="AlphaFoldDB" id="A0A382EF37"/>
<dbReference type="EMBL" id="UINC01044045">
    <property type="protein sequence ID" value="SVB48942.1"/>
    <property type="molecule type" value="Genomic_DNA"/>
</dbReference>
<name>A0A382EF37_9ZZZZ</name>
<proteinExistence type="predicted"/>
<evidence type="ECO:0000313" key="1">
    <source>
        <dbReference type="EMBL" id="SVB48942.1"/>
    </source>
</evidence>